<dbReference type="Proteomes" id="UP000712281">
    <property type="component" value="Unassembled WGS sequence"/>
</dbReference>
<reference evidence="1" key="1">
    <citation type="submission" date="2019-12" db="EMBL/GenBank/DDBJ databases">
        <title>Genome sequencing and annotation of Brassica cretica.</title>
        <authorList>
            <person name="Studholme D.J."/>
            <person name="Sarris P.F."/>
        </authorList>
    </citation>
    <scope>NUCLEOTIDE SEQUENCE</scope>
    <source>
        <strain evidence="1">PFS-001/15</strain>
        <tissue evidence="1">Leaf</tissue>
    </source>
</reference>
<organism evidence="1 2">
    <name type="scientific">Brassica cretica</name>
    <name type="common">Mustard</name>
    <dbReference type="NCBI Taxonomy" id="69181"/>
    <lineage>
        <taxon>Eukaryota</taxon>
        <taxon>Viridiplantae</taxon>
        <taxon>Streptophyta</taxon>
        <taxon>Embryophyta</taxon>
        <taxon>Tracheophyta</taxon>
        <taxon>Spermatophyta</taxon>
        <taxon>Magnoliopsida</taxon>
        <taxon>eudicotyledons</taxon>
        <taxon>Gunneridae</taxon>
        <taxon>Pentapetalae</taxon>
        <taxon>rosids</taxon>
        <taxon>malvids</taxon>
        <taxon>Brassicales</taxon>
        <taxon>Brassicaceae</taxon>
        <taxon>Brassiceae</taxon>
        <taxon>Brassica</taxon>
    </lineage>
</organism>
<name>A0A8S9FZN8_BRACR</name>
<sequence length="124" mass="14128">MERDGLRWYTAVTVRGTMRKPQKRVCRLSLFRPEPCTGESGSIHEDRQLYSLENLKQILTGFVFNQQTVWILSDGWVLIDTCGFEFDCGTVGPSQDRVPRVRAYVLDAMDYVIGMEGCGTDENV</sequence>
<dbReference type="EMBL" id="QGKW02002228">
    <property type="protein sequence ID" value="KAF2538499.1"/>
    <property type="molecule type" value="Genomic_DNA"/>
</dbReference>
<comment type="caution">
    <text evidence="1">The sequence shown here is derived from an EMBL/GenBank/DDBJ whole genome shotgun (WGS) entry which is preliminary data.</text>
</comment>
<accession>A0A8S9FZN8</accession>
<evidence type="ECO:0000313" key="2">
    <source>
        <dbReference type="Proteomes" id="UP000712281"/>
    </source>
</evidence>
<gene>
    <name evidence="1" type="ORF">F2Q68_00019815</name>
</gene>
<protein>
    <submittedName>
        <fullName evidence="1">Uncharacterized protein</fullName>
    </submittedName>
</protein>
<proteinExistence type="predicted"/>
<evidence type="ECO:0000313" key="1">
    <source>
        <dbReference type="EMBL" id="KAF2538499.1"/>
    </source>
</evidence>
<dbReference type="AlphaFoldDB" id="A0A8S9FZN8"/>